<dbReference type="Proteomes" id="UP000034681">
    <property type="component" value="Unassembled WGS sequence"/>
</dbReference>
<reference evidence="1" key="1">
    <citation type="submission" date="2012-04" db="EMBL/GenBank/DDBJ databases">
        <authorList>
            <person name="Borisov I.G."/>
            <person name="Ivanikova N.V."/>
            <person name="Pinevich A.V."/>
        </authorList>
    </citation>
    <scope>NUCLEOTIDE SEQUENCE</scope>
    <source>
        <strain evidence="1">CALU 1027</strain>
    </source>
</reference>
<dbReference type="EMBL" id="AJTX02000006">
    <property type="protein sequence ID" value="KKI99119.1"/>
    <property type="molecule type" value="Genomic_DNA"/>
</dbReference>
<name>A0A0M2PSL7_PROHO</name>
<dbReference type="STRING" id="317619.GCA_000332315_02212"/>
<evidence type="ECO:0000313" key="1">
    <source>
        <dbReference type="EMBL" id="KKI99119.1"/>
    </source>
</evidence>
<dbReference type="AlphaFoldDB" id="A0A0M2PSL7"/>
<protein>
    <submittedName>
        <fullName evidence="1">Uncharacterized protein</fullName>
    </submittedName>
</protein>
<comment type="caution">
    <text evidence="1">The sequence shown here is derived from an EMBL/GenBank/DDBJ whole genome shotgun (WGS) entry which is preliminary data.</text>
</comment>
<proteinExistence type="predicted"/>
<organism evidence="1 2">
    <name type="scientific">Prochlorothrix hollandica PCC 9006 = CALU 1027</name>
    <dbReference type="NCBI Taxonomy" id="317619"/>
    <lineage>
        <taxon>Bacteria</taxon>
        <taxon>Bacillati</taxon>
        <taxon>Cyanobacteriota</taxon>
        <taxon>Cyanophyceae</taxon>
        <taxon>Prochlorotrichales</taxon>
        <taxon>Prochlorotrichaceae</taxon>
        <taxon>Prochlorothrix</taxon>
    </lineage>
</organism>
<keyword evidence="2" id="KW-1185">Reference proteome</keyword>
<dbReference type="OrthoDB" id="757934at2"/>
<evidence type="ECO:0000313" key="2">
    <source>
        <dbReference type="Proteomes" id="UP000034681"/>
    </source>
</evidence>
<accession>A0A0M2PSL7</accession>
<dbReference type="RefSeq" id="WP_017712626.1">
    <property type="nucleotide sequence ID" value="NZ_KB235937.1"/>
</dbReference>
<gene>
    <name evidence="1" type="ORF">PROH_15195</name>
</gene>
<sequence>MLELLPSPLAIVMHDAGAANHIIAWFRFLSNQKIDLAIHACVTGPASSLWLNAFPHSKICSLTDALLNCKILISGTGWQSHLEHEARKIARDLKIKSVAVIDHWTNYCDRFIRDAEEVLPDEIWVTDEYAKKLAMNHFPNLPILQLPNLYLDNIVGEVQSAKISVAKSSTTRLLYVLEPIRQVWDKSDQQGEFQALDFFINNIDLLECGKNISIKLRPHPSDHLGKYNQWIKLQNKLNISLDDSLTLAEAIAWSNIVVGCQTYAMVVALASGKKVVCSIPPGVATCILPQTEIIKLADLDAGNPG</sequence>